<reference evidence="1 2" key="1">
    <citation type="submission" date="2019-02" db="EMBL/GenBank/DDBJ databases">
        <title>Deep-cultivation of Planctomycetes and their phenomic and genomic characterization uncovers novel biology.</title>
        <authorList>
            <person name="Wiegand S."/>
            <person name="Jogler M."/>
            <person name="Boedeker C."/>
            <person name="Pinto D."/>
            <person name="Vollmers J."/>
            <person name="Rivas-Marin E."/>
            <person name="Kohn T."/>
            <person name="Peeters S.H."/>
            <person name="Heuer A."/>
            <person name="Rast P."/>
            <person name="Oberbeckmann S."/>
            <person name="Bunk B."/>
            <person name="Jeske O."/>
            <person name="Meyerdierks A."/>
            <person name="Storesund J.E."/>
            <person name="Kallscheuer N."/>
            <person name="Luecker S."/>
            <person name="Lage O.M."/>
            <person name="Pohl T."/>
            <person name="Merkel B.J."/>
            <person name="Hornburger P."/>
            <person name="Mueller R.-W."/>
            <person name="Bruemmer F."/>
            <person name="Labrenz M."/>
            <person name="Spormann A.M."/>
            <person name="Op Den Camp H."/>
            <person name="Overmann J."/>
            <person name="Amann R."/>
            <person name="Jetten M.S.M."/>
            <person name="Mascher T."/>
            <person name="Medema M.H."/>
            <person name="Devos D.P."/>
            <person name="Kaster A.-K."/>
            <person name="Ovreas L."/>
            <person name="Rohde M."/>
            <person name="Galperin M.Y."/>
            <person name="Jogler C."/>
        </authorList>
    </citation>
    <scope>NUCLEOTIDE SEQUENCE [LARGE SCALE GENOMIC DNA]</scope>
    <source>
        <strain evidence="1 2">Poly41</strain>
    </source>
</reference>
<dbReference type="Proteomes" id="UP000319143">
    <property type="component" value="Unassembled WGS sequence"/>
</dbReference>
<keyword evidence="2" id="KW-1185">Reference proteome</keyword>
<name>A0A5C6DMI4_9BACT</name>
<dbReference type="AlphaFoldDB" id="A0A5C6DMI4"/>
<organism evidence="1 2">
    <name type="scientific">Novipirellula artificiosorum</name>
    <dbReference type="NCBI Taxonomy" id="2528016"/>
    <lineage>
        <taxon>Bacteria</taxon>
        <taxon>Pseudomonadati</taxon>
        <taxon>Planctomycetota</taxon>
        <taxon>Planctomycetia</taxon>
        <taxon>Pirellulales</taxon>
        <taxon>Pirellulaceae</taxon>
        <taxon>Novipirellula</taxon>
    </lineage>
</organism>
<evidence type="ECO:0000313" key="2">
    <source>
        <dbReference type="Proteomes" id="UP000319143"/>
    </source>
</evidence>
<comment type="caution">
    <text evidence="1">The sequence shown here is derived from an EMBL/GenBank/DDBJ whole genome shotgun (WGS) entry which is preliminary data.</text>
</comment>
<sequence length="92" mass="10066">MQSTSLAVHLAPKLRYRTSRRVPLPAELKLDEALDASDVVADAIFRRSVVIRRWGASACDVHHLFRAAGIGCHLSAAAWFLSMLATKAVQPV</sequence>
<dbReference type="EMBL" id="SJPV01000005">
    <property type="protein sequence ID" value="TWU37354.1"/>
    <property type="molecule type" value="Genomic_DNA"/>
</dbReference>
<accession>A0A5C6DMI4</accession>
<evidence type="ECO:0000313" key="1">
    <source>
        <dbReference type="EMBL" id="TWU37354.1"/>
    </source>
</evidence>
<protein>
    <submittedName>
        <fullName evidence="1">Uncharacterized protein</fullName>
    </submittedName>
</protein>
<gene>
    <name evidence="1" type="ORF">Poly41_34840</name>
</gene>
<proteinExistence type="predicted"/>